<dbReference type="PANTHER" id="PTHR24198:SF165">
    <property type="entry name" value="ANKYRIN REPEAT-CONTAINING PROTEIN-RELATED"/>
    <property type="match status" value="1"/>
</dbReference>
<feature type="repeat" description="ANK" evidence="3">
    <location>
        <begin position="65"/>
        <end position="97"/>
    </location>
</feature>
<comment type="caution">
    <text evidence="4">The sequence shown here is derived from an EMBL/GenBank/DDBJ whole genome shotgun (WGS) entry which is preliminary data.</text>
</comment>
<keyword evidence="1" id="KW-0677">Repeat</keyword>
<dbReference type="InterPro" id="IPR002110">
    <property type="entry name" value="Ankyrin_rpt"/>
</dbReference>
<dbReference type="Pfam" id="PF00023">
    <property type="entry name" value="Ank"/>
    <property type="match status" value="1"/>
</dbReference>
<accession>A0A1Z5JWP7</accession>
<dbReference type="InterPro" id="IPR036770">
    <property type="entry name" value="Ankyrin_rpt-contain_sf"/>
</dbReference>
<dbReference type="EMBL" id="BDSP01000130">
    <property type="protein sequence ID" value="GAX18444.1"/>
    <property type="molecule type" value="Genomic_DNA"/>
</dbReference>
<name>A0A1Z5JWP7_FISSO</name>
<dbReference type="SMART" id="SM00248">
    <property type="entry name" value="ANK"/>
    <property type="match status" value="5"/>
</dbReference>
<reference evidence="4 5" key="1">
    <citation type="journal article" date="2015" name="Plant Cell">
        <title>Oil accumulation by the oleaginous diatom Fistulifera solaris as revealed by the genome and transcriptome.</title>
        <authorList>
            <person name="Tanaka T."/>
            <person name="Maeda Y."/>
            <person name="Veluchamy A."/>
            <person name="Tanaka M."/>
            <person name="Abida H."/>
            <person name="Marechal E."/>
            <person name="Bowler C."/>
            <person name="Muto M."/>
            <person name="Sunaga Y."/>
            <person name="Tanaka M."/>
            <person name="Yoshino T."/>
            <person name="Taniguchi T."/>
            <person name="Fukuda Y."/>
            <person name="Nemoto M."/>
            <person name="Matsumoto M."/>
            <person name="Wong P.S."/>
            <person name="Aburatani S."/>
            <person name="Fujibuchi W."/>
        </authorList>
    </citation>
    <scope>NUCLEOTIDE SEQUENCE [LARGE SCALE GENOMIC DNA]</scope>
    <source>
        <strain evidence="4 5">JPCC DA0580</strain>
    </source>
</reference>
<dbReference type="PROSITE" id="PS50297">
    <property type="entry name" value="ANK_REP_REGION"/>
    <property type="match status" value="3"/>
</dbReference>
<dbReference type="Proteomes" id="UP000198406">
    <property type="component" value="Unassembled WGS sequence"/>
</dbReference>
<evidence type="ECO:0000256" key="2">
    <source>
        <dbReference type="ARBA" id="ARBA00023043"/>
    </source>
</evidence>
<evidence type="ECO:0000256" key="1">
    <source>
        <dbReference type="ARBA" id="ARBA00022737"/>
    </source>
</evidence>
<dbReference type="OrthoDB" id="58601at2759"/>
<sequence length="311" mass="35211">MIAVEDVLKSESQELIVRFFKDRRVEDVRVCGYSHLLLFAAREGLYQLAFVLVNNGADVDVCDMAGSTPLCHAVFRKNKALAELLLRHGADVDYANWKGKSPLYLATLNNDPEMVELLLRYNANINRTVSWWLGKCQVNDVEGPLIFFALDSRRSKAARAMLQSPTLDVTTRDSLDRTLLMRAMGSAIPLDVFELILRNPKTDVEALDMDNEFPLQTAVYRNQVDRVRLLLDRGANPFRSLGGISVFEFTCQQSNLSLVYEMVRSRPQQWVLDETHKVESSKLRTTCFHPITVVSVALVGAGLTIVQRFRE</sequence>
<feature type="repeat" description="ANK" evidence="3">
    <location>
        <begin position="210"/>
        <end position="236"/>
    </location>
</feature>
<feature type="repeat" description="ANK" evidence="3">
    <location>
        <begin position="98"/>
        <end position="130"/>
    </location>
</feature>
<gene>
    <name evidence="4" type="ORF">FisN_2Lh087</name>
</gene>
<evidence type="ECO:0000313" key="4">
    <source>
        <dbReference type="EMBL" id="GAX18444.1"/>
    </source>
</evidence>
<dbReference type="PANTHER" id="PTHR24198">
    <property type="entry name" value="ANKYRIN REPEAT AND PROTEIN KINASE DOMAIN-CONTAINING PROTEIN"/>
    <property type="match status" value="1"/>
</dbReference>
<dbReference type="Pfam" id="PF12796">
    <property type="entry name" value="Ank_2"/>
    <property type="match status" value="1"/>
</dbReference>
<dbReference type="Gene3D" id="1.25.40.20">
    <property type="entry name" value="Ankyrin repeat-containing domain"/>
    <property type="match status" value="2"/>
</dbReference>
<organism evidence="4 5">
    <name type="scientific">Fistulifera solaris</name>
    <name type="common">Oleaginous diatom</name>
    <dbReference type="NCBI Taxonomy" id="1519565"/>
    <lineage>
        <taxon>Eukaryota</taxon>
        <taxon>Sar</taxon>
        <taxon>Stramenopiles</taxon>
        <taxon>Ochrophyta</taxon>
        <taxon>Bacillariophyta</taxon>
        <taxon>Bacillariophyceae</taxon>
        <taxon>Bacillariophycidae</taxon>
        <taxon>Naviculales</taxon>
        <taxon>Naviculaceae</taxon>
        <taxon>Fistulifera</taxon>
    </lineage>
</organism>
<protein>
    <submittedName>
        <fullName evidence="4">Uncharacterized protein</fullName>
    </submittedName>
</protein>
<evidence type="ECO:0000313" key="5">
    <source>
        <dbReference type="Proteomes" id="UP000198406"/>
    </source>
</evidence>
<keyword evidence="2 3" id="KW-0040">ANK repeat</keyword>
<dbReference type="SUPFAM" id="SSF48403">
    <property type="entry name" value="Ankyrin repeat"/>
    <property type="match status" value="1"/>
</dbReference>
<evidence type="ECO:0000256" key="3">
    <source>
        <dbReference type="PROSITE-ProRule" id="PRU00023"/>
    </source>
</evidence>
<dbReference type="PROSITE" id="PS50088">
    <property type="entry name" value="ANK_REPEAT"/>
    <property type="match status" value="3"/>
</dbReference>
<dbReference type="AlphaFoldDB" id="A0A1Z5JWP7"/>
<keyword evidence="5" id="KW-1185">Reference proteome</keyword>
<dbReference type="InParanoid" id="A0A1Z5JWP7"/>
<proteinExistence type="predicted"/>